<feature type="transmembrane region" description="Helical" evidence="7">
    <location>
        <begin position="33"/>
        <end position="55"/>
    </location>
</feature>
<evidence type="ECO:0000256" key="2">
    <source>
        <dbReference type="ARBA" id="ARBA00022475"/>
    </source>
</evidence>
<sequence length="125" mass="13679">IVNTLVMSIYERFREIGIMKAVGASNSDINKIFLYEAGTIGFMGGVFGVITGYIFGKGLNIIASYFIQTSTSEGLTTFSGLNLFEVPFWLFFGAIIFAILLGIIAGVYPARRAARLDPIDALRHE</sequence>
<reference evidence="9" key="1">
    <citation type="journal article" date="2014" name="Front. Microbiol.">
        <title>High frequency of phylogenetically diverse reductive dehalogenase-homologous genes in deep subseafloor sedimentary metagenomes.</title>
        <authorList>
            <person name="Kawai M."/>
            <person name="Futagami T."/>
            <person name="Toyoda A."/>
            <person name="Takaki Y."/>
            <person name="Nishi S."/>
            <person name="Hori S."/>
            <person name="Arai W."/>
            <person name="Tsubouchi T."/>
            <person name="Morono Y."/>
            <person name="Uchiyama I."/>
            <person name="Ito T."/>
            <person name="Fujiyama A."/>
            <person name="Inagaki F."/>
            <person name="Takami H."/>
        </authorList>
    </citation>
    <scope>NUCLEOTIDE SEQUENCE</scope>
    <source>
        <strain evidence="9">Expedition CK06-06</strain>
    </source>
</reference>
<name>X0Z2V1_9ZZZZ</name>
<dbReference type="Pfam" id="PF02687">
    <property type="entry name" value="FtsX"/>
    <property type="match status" value="1"/>
</dbReference>
<comment type="caution">
    <text evidence="9">The sequence shown here is derived from an EMBL/GenBank/DDBJ whole genome shotgun (WGS) entry which is preliminary data.</text>
</comment>
<evidence type="ECO:0000256" key="3">
    <source>
        <dbReference type="ARBA" id="ARBA00022692"/>
    </source>
</evidence>
<evidence type="ECO:0000256" key="5">
    <source>
        <dbReference type="ARBA" id="ARBA00023136"/>
    </source>
</evidence>
<keyword evidence="5 7" id="KW-0472">Membrane</keyword>
<feature type="domain" description="ABC3 transporter permease C-terminal" evidence="8">
    <location>
        <begin position="1"/>
        <end position="118"/>
    </location>
</feature>
<evidence type="ECO:0000313" key="9">
    <source>
        <dbReference type="EMBL" id="GAG63294.1"/>
    </source>
</evidence>
<protein>
    <recommendedName>
        <fullName evidence="8">ABC3 transporter permease C-terminal domain-containing protein</fullName>
    </recommendedName>
</protein>
<evidence type="ECO:0000256" key="6">
    <source>
        <dbReference type="ARBA" id="ARBA00038076"/>
    </source>
</evidence>
<accession>X0Z2V1</accession>
<comment type="similarity">
    <text evidence="6">Belongs to the ABC-4 integral membrane protein family.</text>
</comment>
<dbReference type="GO" id="GO:0022857">
    <property type="term" value="F:transmembrane transporter activity"/>
    <property type="evidence" value="ECO:0007669"/>
    <property type="project" value="TreeGrafter"/>
</dbReference>
<dbReference type="InterPro" id="IPR050250">
    <property type="entry name" value="Macrolide_Exporter_MacB"/>
</dbReference>
<dbReference type="EMBL" id="BART01003900">
    <property type="protein sequence ID" value="GAG63294.1"/>
    <property type="molecule type" value="Genomic_DNA"/>
</dbReference>
<evidence type="ECO:0000256" key="7">
    <source>
        <dbReference type="SAM" id="Phobius"/>
    </source>
</evidence>
<gene>
    <name evidence="9" type="ORF">S01H4_10284</name>
</gene>
<feature type="non-terminal residue" evidence="9">
    <location>
        <position position="1"/>
    </location>
</feature>
<keyword evidence="4 7" id="KW-1133">Transmembrane helix</keyword>
<comment type="subcellular location">
    <subcellularLocation>
        <location evidence="1">Cell membrane</location>
        <topology evidence="1">Multi-pass membrane protein</topology>
    </subcellularLocation>
</comment>
<evidence type="ECO:0000256" key="4">
    <source>
        <dbReference type="ARBA" id="ARBA00022989"/>
    </source>
</evidence>
<dbReference type="PANTHER" id="PTHR30572:SF4">
    <property type="entry name" value="ABC TRANSPORTER PERMEASE YTRF"/>
    <property type="match status" value="1"/>
</dbReference>
<evidence type="ECO:0000256" key="1">
    <source>
        <dbReference type="ARBA" id="ARBA00004651"/>
    </source>
</evidence>
<proteinExistence type="inferred from homology"/>
<dbReference type="InterPro" id="IPR003838">
    <property type="entry name" value="ABC3_permease_C"/>
</dbReference>
<evidence type="ECO:0000259" key="8">
    <source>
        <dbReference type="Pfam" id="PF02687"/>
    </source>
</evidence>
<dbReference type="GO" id="GO:0005886">
    <property type="term" value="C:plasma membrane"/>
    <property type="evidence" value="ECO:0007669"/>
    <property type="project" value="UniProtKB-SubCell"/>
</dbReference>
<keyword evidence="2" id="KW-1003">Cell membrane</keyword>
<keyword evidence="3 7" id="KW-0812">Transmembrane</keyword>
<organism evidence="9">
    <name type="scientific">marine sediment metagenome</name>
    <dbReference type="NCBI Taxonomy" id="412755"/>
    <lineage>
        <taxon>unclassified sequences</taxon>
        <taxon>metagenomes</taxon>
        <taxon>ecological metagenomes</taxon>
    </lineage>
</organism>
<feature type="transmembrane region" description="Helical" evidence="7">
    <location>
        <begin position="88"/>
        <end position="108"/>
    </location>
</feature>
<dbReference type="PANTHER" id="PTHR30572">
    <property type="entry name" value="MEMBRANE COMPONENT OF TRANSPORTER-RELATED"/>
    <property type="match status" value="1"/>
</dbReference>
<dbReference type="AlphaFoldDB" id="X0Z2V1"/>